<evidence type="ECO:0000313" key="1">
    <source>
        <dbReference type="EMBL" id="MFD2592696.1"/>
    </source>
</evidence>
<name>A0ABW5NCX8_9FLAO</name>
<evidence type="ECO:0000313" key="2">
    <source>
        <dbReference type="Proteomes" id="UP001597459"/>
    </source>
</evidence>
<protein>
    <recommendedName>
        <fullName evidence="3">Class I lanthipeptide</fullName>
    </recommendedName>
</protein>
<reference evidence="2" key="1">
    <citation type="journal article" date="2019" name="Int. J. Syst. Evol. Microbiol.">
        <title>The Global Catalogue of Microorganisms (GCM) 10K type strain sequencing project: providing services to taxonomists for standard genome sequencing and annotation.</title>
        <authorList>
            <consortium name="The Broad Institute Genomics Platform"/>
            <consortium name="The Broad Institute Genome Sequencing Center for Infectious Disease"/>
            <person name="Wu L."/>
            <person name="Ma J."/>
        </authorList>
    </citation>
    <scope>NUCLEOTIDE SEQUENCE [LARGE SCALE GENOMIC DNA]</scope>
    <source>
        <strain evidence="2">KCTC 42423</strain>
    </source>
</reference>
<comment type="caution">
    <text evidence="1">The sequence shown here is derived from an EMBL/GenBank/DDBJ whole genome shotgun (WGS) entry which is preliminary data.</text>
</comment>
<organism evidence="1 2">
    <name type="scientific">Aquimarina hainanensis</name>
    <dbReference type="NCBI Taxonomy" id="1578017"/>
    <lineage>
        <taxon>Bacteria</taxon>
        <taxon>Pseudomonadati</taxon>
        <taxon>Bacteroidota</taxon>
        <taxon>Flavobacteriia</taxon>
        <taxon>Flavobacteriales</taxon>
        <taxon>Flavobacteriaceae</taxon>
        <taxon>Aquimarina</taxon>
    </lineage>
</organism>
<evidence type="ECO:0008006" key="3">
    <source>
        <dbReference type="Google" id="ProtNLM"/>
    </source>
</evidence>
<accession>A0ABW5NCX8</accession>
<gene>
    <name evidence="1" type="ORF">ACFSTE_17805</name>
</gene>
<dbReference type="EMBL" id="JBHULX010000039">
    <property type="protein sequence ID" value="MFD2592696.1"/>
    <property type="molecule type" value="Genomic_DNA"/>
</dbReference>
<dbReference type="Proteomes" id="UP001597459">
    <property type="component" value="Unassembled WGS sequence"/>
</dbReference>
<keyword evidence="2" id="KW-1185">Reference proteome</keyword>
<proteinExistence type="predicted"/>
<sequence length="56" mass="5804">MKTPNNLTIKNNQLQEAAGGCCGSIPVIPIKTERIQSSCCGESSQEESAQTGSGCC</sequence>
<dbReference type="RefSeq" id="WP_176030312.1">
    <property type="nucleotide sequence ID" value="NZ_JBHSJV010000001.1"/>
</dbReference>